<dbReference type="EMBL" id="CM046391">
    <property type="protein sequence ID" value="KAI8560674.1"/>
    <property type="molecule type" value="Genomic_DNA"/>
</dbReference>
<comment type="caution">
    <text evidence="1">The sequence shown here is derived from an EMBL/GenBank/DDBJ whole genome shotgun (WGS) entry which is preliminary data.</text>
</comment>
<protein>
    <submittedName>
        <fullName evidence="1">Uncharacterized protein</fullName>
    </submittedName>
</protein>
<proteinExistence type="predicted"/>
<name>A0ACC0P6A1_RHOML</name>
<evidence type="ECO:0000313" key="2">
    <source>
        <dbReference type="Proteomes" id="UP001062846"/>
    </source>
</evidence>
<organism evidence="1 2">
    <name type="scientific">Rhododendron molle</name>
    <name type="common">Chinese azalea</name>
    <name type="synonym">Azalea mollis</name>
    <dbReference type="NCBI Taxonomy" id="49168"/>
    <lineage>
        <taxon>Eukaryota</taxon>
        <taxon>Viridiplantae</taxon>
        <taxon>Streptophyta</taxon>
        <taxon>Embryophyta</taxon>
        <taxon>Tracheophyta</taxon>
        <taxon>Spermatophyta</taxon>
        <taxon>Magnoliopsida</taxon>
        <taxon>eudicotyledons</taxon>
        <taxon>Gunneridae</taxon>
        <taxon>Pentapetalae</taxon>
        <taxon>asterids</taxon>
        <taxon>Ericales</taxon>
        <taxon>Ericaceae</taxon>
        <taxon>Ericoideae</taxon>
        <taxon>Rhodoreae</taxon>
        <taxon>Rhododendron</taxon>
    </lineage>
</organism>
<sequence length="72" mass="8159">MVWTREQGETSDQKQTASRLGGQDGKNEVSSKSTAQPRGKKELKQSLKKKMEEFQKLMEANDDDLLEEGSEQ</sequence>
<accession>A0ACC0P6A1</accession>
<evidence type="ECO:0000313" key="1">
    <source>
        <dbReference type="EMBL" id="KAI8560674.1"/>
    </source>
</evidence>
<dbReference type="Proteomes" id="UP001062846">
    <property type="component" value="Chromosome 4"/>
</dbReference>
<gene>
    <name evidence="1" type="ORF">RHMOL_Rhmol04G0275700</name>
</gene>
<reference evidence="1" key="1">
    <citation type="submission" date="2022-02" db="EMBL/GenBank/DDBJ databases">
        <title>Plant Genome Project.</title>
        <authorList>
            <person name="Zhang R.-G."/>
        </authorList>
    </citation>
    <scope>NUCLEOTIDE SEQUENCE</scope>
    <source>
        <strain evidence="1">AT1</strain>
    </source>
</reference>
<keyword evidence="2" id="KW-1185">Reference proteome</keyword>